<dbReference type="InterPro" id="IPR048328">
    <property type="entry name" value="Dyp_perox_C"/>
</dbReference>
<dbReference type="SUPFAM" id="SSF54909">
    <property type="entry name" value="Dimeric alpha+beta barrel"/>
    <property type="match status" value="1"/>
</dbReference>
<dbReference type="GO" id="GO:0004601">
    <property type="term" value="F:peroxidase activity"/>
    <property type="evidence" value="ECO:0007669"/>
    <property type="project" value="UniProtKB-KW"/>
</dbReference>
<keyword evidence="2 12" id="KW-0575">Peroxidase</keyword>
<dbReference type="Pfam" id="PF21105">
    <property type="entry name" value="DyP_N"/>
    <property type="match status" value="1"/>
</dbReference>
<protein>
    <submittedName>
        <fullName evidence="12">Dyp-type peroxidase</fullName>
    </submittedName>
</protein>
<evidence type="ECO:0000256" key="8">
    <source>
        <dbReference type="ARBA" id="ARBA00025737"/>
    </source>
</evidence>
<feature type="domain" description="DyP dimeric alpha+beta barrel" evidence="11">
    <location>
        <begin position="27"/>
        <end position="182"/>
    </location>
</feature>
<evidence type="ECO:0000259" key="10">
    <source>
        <dbReference type="Pfam" id="PF20628"/>
    </source>
</evidence>
<evidence type="ECO:0000313" key="12">
    <source>
        <dbReference type="EMBL" id="WSB73059.1"/>
    </source>
</evidence>
<evidence type="ECO:0000259" key="11">
    <source>
        <dbReference type="Pfam" id="PF21105"/>
    </source>
</evidence>
<dbReference type="Pfam" id="PF20628">
    <property type="entry name" value="Dyp_perox_C"/>
    <property type="match status" value="1"/>
</dbReference>
<organism evidence="12 13">
    <name type="scientific">Streptomyces decoyicus</name>
    <dbReference type="NCBI Taxonomy" id="249567"/>
    <lineage>
        <taxon>Bacteria</taxon>
        <taxon>Bacillati</taxon>
        <taxon>Actinomycetota</taxon>
        <taxon>Actinomycetes</taxon>
        <taxon>Kitasatosporales</taxon>
        <taxon>Streptomycetaceae</taxon>
        <taxon>Streptomyces</taxon>
    </lineage>
</organism>
<feature type="domain" description="Dyp-type peroxidase C-terminal" evidence="10">
    <location>
        <begin position="260"/>
        <end position="411"/>
    </location>
</feature>
<evidence type="ECO:0000256" key="9">
    <source>
        <dbReference type="SAM" id="MobiDB-lite"/>
    </source>
</evidence>
<evidence type="ECO:0000256" key="6">
    <source>
        <dbReference type="ARBA" id="ARBA00023002"/>
    </source>
</evidence>
<dbReference type="PANTHER" id="PTHR30521:SF4">
    <property type="entry name" value="DEFERROCHELATASE"/>
    <property type="match status" value="1"/>
</dbReference>
<keyword evidence="5" id="KW-0732">Signal</keyword>
<reference evidence="12 13" key="1">
    <citation type="submission" date="2022-10" db="EMBL/GenBank/DDBJ databases">
        <title>The complete genomes of actinobacterial strains from the NBC collection.</title>
        <authorList>
            <person name="Joergensen T.S."/>
            <person name="Alvarez Arevalo M."/>
            <person name="Sterndorff E.B."/>
            <person name="Faurdal D."/>
            <person name="Vuksanovic O."/>
            <person name="Mourched A.-S."/>
            <person name="Charusanti P."/>
            <person name="Shaw S."/>
            <person name="Blin K."/>
            <person name="Weber T."/>
        </authorList>
    </citation>
    <scope>NUCLEOTIDE SEQUENCE [LARGE SCALE GENOMIC DNA]</scope>
    <source>
        <strain evidence="12 13">NBC 01774</strain>
    </source>
</reference>
<keyword evidence="13" id="KW-1185">Reference proteome</keyword>
<keyword evidence="6" id="KW-0560">Oxidoreductase</keyword>
<evidence type="ECO:0000256" key="3">
    <source>
        <dbReference type="ARBA" id="ARBA00022617"/>
    </source>
</evidence>
<dbReference type="InterPro" id="IPR011008">
    <property type="entry name" value="Dimeric_a/b-barrel"/>
</dbReference>
<keyword evidence="3" id="KW-0349">Heme</keyword>
<dbReference type="PROSITE" id="PS51404">
    <property type="entry name" value="DYP_PEROXIDASE"/>
    <property type="match status" value="1"/>
</dbReference>
<gene>
    <name evidence="12" type="ORF">OG863_36730</name>
</gene>
<evidence type="ECO:0000313" key="13">
    <source>
        <dbReference type="Proteomes" id="UP001344251"/>
    </source>
</evidence>
<keyword evidence="4" id="KW-0479">Metal-binding</keyword>
<proteinExistence type="inferred from homology"/>
<keyword evidence="7" id="KW-0408">Iron</keyword>
<comment type="similarity">
    <text evidence="8">Belongs to the DyP-type peroxidase family.</text>
</comment>
<dbReference type="NCBIfam" id="TIGR01413">
    <property type="entry name" value="Dyp_perox_fam"/>
    <property type="match status" value="1"/>
</dbReference>
<dbReference type="RefSeq" id="WP_326622639.1">
    <property type="nucleotide sequence ID" value="NZ_CP109106.1"/>
</dbReference>
<feature type="region of interest" description="Disordered" evidence="9">
    <location>
        <begin position="1"/>
        <end position="21"/>
    </location>
</feature>
<dbReference type="InterPro" id="IPR006314">
    <property type="entry name" value="Dyp_peroxidase"/>
</dbReference>
<evidence type="ECO:0000256" key="7">
    <source>
        <dbReference type="ARBA" id="ARBA00023004"/>
    </source>
</evidence>
<comment type="cofactor">
    <cofactor evidence="1">
        <name>heme b</name>
        <dbReference type="ChEBI" id="CHEBI:60344"/>
    </cofactor>
</comment>
<evidence type="ECO:0000256" key="5">
    <source>
        <dbReference type="ARBA" id="ARBA00022729"/>
    </source>
</evidence>
<accession>A0ABZ1FRK0</accession>
<dbReference type="PANTHER" id="PTHR30521">
    <property type="entry name" value="DEFERROCHELATASE/PEROXIDASE"/>
    <property type="match status" value="1"/>
</dbReference>
<sequence>MTTTSMRPTAAPDIEQLPEPPLRRSTEIQGNILAAFNKDYMTFRYVRFPDDKGAGGRGWLSVMLNTVSVTEAVEDFNEEFSLSRRAYGQDPSLTATWVGVSLTFQGLLQVAREPEKVKQDLTHFGSFVKGADGMAASLGDEGTSGPESWLFGSDRTGVHAVLLVAADTEEALDEKLRNITAADSAHGVVLVHQDDGRTLTGDLRGHEHFGYKDGISQPGVKDFHREDRDNPGFRENRAGAVMVEPGEFVFGHKSESGNPPEGPKWLDNGSLQVVRRLRQDVSAWNDAVVREAGKFRPSGISPELLGACLVGRMKDGTPLAQGENPVTGVGPGRNDFTYENDGQGKLTPCAAHIRRTTPRRFEPTQRHRIMRRGIPYGPAYTRGNEDTDRGLMFVCYGTSLERQYEFVQRIWSNNPNFVPGTSGAPNGIDKVTGTIKQGDPGSPDARIALADGHEGTVSMDRFVRTTGAVYAFTPSITTLRRLAANQSLHEKV</sequence>
<dbReference type="EMBL" id="CP109106">
    <property type="protein sequence ID" value="WSB73059.1"/>
    <property type="molecule type" value="Genomic_DNA"/>
</dbReference>
<evidence type="ECO:0000256" key="2">
    <source>
        <dbReference type="ARBA" id="ARBA00022559"/>
    </source>
</evidence>
<name>A0ABZ1FRK0_9ACTN</name>
<evidence type="ECO:0000256" key="4">
    <source>
        <dbReference type="ARBA" id="ARBA00022723"/>
    </source>
</evidence>
<evidence type="ECO:0000256" key="1">
    <source>
        <dbReference type="ARBA" id="ARBA00001970"/>
    </source>
</evidence>
<dbReference type="Proteomes" id="UP001344251">
    <property type="component" value="Chromosome"/>
</dbReference>
<dbReference type="InterPro" id="IPR049509">
    <property type="entry name" value="DyP_N"/>
</dbReference>